<evidence type="ECO:0000313" key="1">
    <source>
        <dbReference type="EMBL" id="XDP46474.1"/>
    </source>
</evidence>
<dbReference type="Pfam" id="PF12952">
    <property type="entry name" value="DUF3841"/>
    <property type="match status" value="1"/>
</dbReference>
<dbReference type="RefSeq" id="WP_369046789.1">
    <property type="nucleotide sequence ID" value="NZ_CP163302.1"/>
</dbReference>
<protein>
    <submittedName>
        <fullName evidence="1">DUF3841 domain-containing protein</fullName>
    </submittedName>
</protein>
<gene>
    <name evidence="1" type="ORF">AB5L97_05550</name>
</gene>
<dbReference type="EMBL" id="CP163302">
    <property type="protein sequence ID" value="XDP46474.1"/>
    <property type="molecule type" value="Genomic_DNA"/>
</dbReference>
<sequence length="217" mass="25051">MSIPVSRARPAAAVPPGRIPYDLNAPVMLLHTMQSGDAFRELESTGHLTADPSRAHYDEPYSWMYEQMNRRLPTSGQGALWLWAKIRRDDLIQNVRDSRGEVLLTCRIPRERVLVSQFDDWHQVLDGFPNVLPLASESDDDYGDRRDRILDDLCGRAEAAGAANRLVWDWPDALRTEVMDSWETILEHSNYLRTHYWQATVHELRADDVVEAVWIER</sequence>
<dbReference type="AlphaFoldDB" id="A0AB39L6B1"/>
<name>A0AB39L6B1_9MICC</name>
<reference evidence="1" key="1">
    <citation type="submission" date="2024-07" db="EMBL/GenBank/DDBJ databases">
        <authorList>
            <person name="fu j."/>
        </authorList>
    </citation>
    <scope>NUCLEOTIDE SEQUENCE</scope>
    <source>
        <strain evidence="1">P10A9</strain>
    </source>
</reference>
<accession>A0AB39L6B1</accession>
<dbReference type="KEGG" id="spue:AB5L97_05550"/>
<organism evidence="1">
    <name type="scientific">Sinomonas puerhi</name>
    <dbReference type="NCBI Taxonomy" id="3238584"/>
    <lineage>
        <taxon>Bacteria</taxon>
        <taxon>Bacillati</taxon>
        <taxon>Actinomycetota</taxon>
        <taxon>Actinomycetes</taxon>
        <taxon>Micrococcales</taxon>
        <taxon>Micrococcaceae</taxon>
        <taxon>Sinomonas</taxon>
    </lineage>
</organism>
<proteinExistence type="predicted"/>
<dbReference type="InterPro" id="IPR024211">
    <property type="entry name" value="DUF3841"/>
</dbReference>